<dbReference type="Gene3D" id="3.50.30.10">
    <property type="entry name" value="Phosphohistidine domain"/>
    <property type="match status" value="1"/>
</dbReference>
<feature type="domain" description="PEP-utilising enzyme mobile" evidence="11">
    <location>
        <begin position="220"/>
        <end position="301"/>
    </location>
</feature>
<dbReference type="GO" id="GO:0050242">
    <property type="term" value="F:pyruvate, phosphate dikinase activity"/>
    <property type="evidence" value="ECO:0007669"/>
    <property type="project" value="UniProtKB-EC"/>
</dbReference>
<reference evidence="14" key="1">
    <citation type="submission" date="2019-12" db="EMBL/GenBank/DDBJ databases">
        <title>Genome sequencing and annotation of Brassica cretica.</title>
        <authorList>
            <person name="Studholme D.J."/>
            <person name="Sarris P.F."/>
        </authorList>
    </citation>
    <scope>NUCLEOTIDE SEQUENCE</scope>
    <source>
        <strain evidence="14">PFS-001/15</strain>
        <tissue evidence="14">Leaf</tissue>
    </source>
</reference>
<dbReference type="SUPFAM" id="SSF51621">
    <property type="entry name" value="Phosphoenolpyruvate/pyruvate domain"/>
    <property type="match status" value="1"/>
</dbReference>
<dbReference type="FunFam" id="3.50.30.10:FF:000009">
    <property type="entry name" value="Pyruvate, phosphate dikinase, chloroplastic"/>
    <property type="match status" value="1"/>
</dbReference>
<organism evidence="14 15">
    <name type="scientific">Brassica cretica</name>
    <name type="common">Mustard</name>
    <dbReference type="NCBI Taxonomy" id="69181"/>
    <lineage>
        <taxon>Eukaryota</taxon>
        <taxon>Viridiplantae</taxon>
        <taxon>Streptophyta</taxon>
        <taxon>Embryophyta</taxon>
        <taxon>Tracheophyta</taxon>
        <taxon>Spermatophyta</taxon>
        <taxon>Magnoliopsida</taxon>
        <taxon>eudicotyledons</taxon>
        <taxon>Gunneridae</taxon>
        <taxon>Pentapetalae</taxon>
        <taxon>rosids</taxon>
        <taxon>malvids</taxon>
        <taxon>Brassicales</taxon>
        <taxon>Brassicaceae</taxon>
        <taxon>Brassiceae</taxon>
        <taxon>Brassica</taxon>
    </lineage>
</organism>
<keyword evidence="5" id="KW-0479">Metal-binding</keyword>
<evidence type="ECO:0000259" key="11">
    <source>
        <dbReference type="Pfam" id="PF00391"/>
    </source>
</evidence>
<dbReference type="EMBL" id="QGKW02001988">
    <property type="protein sequence ID" value="KAF2552373.1"/>
    <property type="molecule type" value="Genomic_DNA"/>
</dbReference>
<feature type="domain" description="Pyruvate phosphate dikinase AMP/ATP-binding" evidence="12">
    <location>
        <begin position="99"/>
        <end position="133"/>
    </location>
</feature>
<dbReference type="AlphaFoldDB" id="A0A8S9H2S3"/>
<dbReference type="InterPro" id="IPR010121">
    <property type="entry name" value="Pyruvate_phosphate_dikinase"/>
</dbReference>
<dbReference type="InterPro" id="IPR023151">
    <property type="entry name" value="PEP_util_CS"/>
</dbReference>
<keyword evidence="8" id="KW-0067">ATP-binding</keyword>
<dbReference type="InterPro" id="IPR018274">
    <property type="entry name" value="PEP_util_AS"/>
</dbReference>
<evidence type="ECO:0000256" key="8">
    <source>
        <dbReference type="ARBA" id="ARBA00022840"/>
    </source>
</evidence>
<comment type="cofactor">
    <cofactor evidence="1">
        <name>Mg(2+)</name>
        <dbReference type="ChEBI" id="CHEBI:18420"/>
    </cofactor>
</comment>
<dbReference type="InterPro" id="IPR036637">
    <property type="entry name" value="Phosphohistidine_dom_sf"/>
</dbReference>
<evidence type="ECO:0000256" key="10">
    <source>
        <dbReference type="ARBA" id="ARBA00048103"/>
    </source>
</evidence>
<keyword evidence="7" id="KW-0418">Kinase</keyword>
<evidence type="ECO:0000313" key="15">
    <source>
        <dbReference type="Proteomes" id="UP000712281"/>
    </source>
</evidence>
<keyword evidence="4" id="KW-0808">Transferase</keyword>
<dbReference type="Gene3D" id="3.30.1490.20">
    <property type="entry name" value="ATP-grasp fold, A domain"/>
    <property type="match status" value="1"/>
</dbReference>
<dbReference type="GO" id="GO:0046872">
    <property type="term" value="F:metal ion binding"/>
    <property type="evidence" value="ECO:0007669"/>
    <property type="project" value="UniProtKB-KW"/>
</dbReference>
<dbReference type="Proteomes" id="UP000712281">
    <property type="component" value="Unassembled WGS sequence"/>
</dbReference>
<evidence type="ECO:0000256" key="1">
    <source>
        <dbReference type="ARBA" id="ARBA00001946"/>
    </source>
</evidence>
<dbReference type="Gene3D" id="3.20.20.60">
    <property type="entry name" value="Phosphoenolpyruvate-binding domains"/>
    <property type="match status" value="2"/>
</dbReference>
<comment type="similarity">
    <text evidence="2">Belongs to the PEP-utilizing enzyme family.</text>
</comment>
<dbReference type="Pfam" id="PF01326">
    <property type="entry name" value="PPDK_N"/>
    <property type="match status" value="1"/>
</dbReference>
<dbReference type="Pfam" id="PF02896">
    <property type="entry name" value="PEP-utilizers_C"/>
    <property type="match status" value="2"/>
</dbReference>
<dbReference type="EC" id="2.7.9.1" evidence="3"/>
<dbReference type="PANTHER" id="PTHR22931">
    <property type="entry name" value="PHOSPHOENOLPYRUVATE DIKINASE-RELATED"/>
    <property type="match status" value="1"/>
</dbReference>
<dbReference type="SUPFAM" id="SSF56059">
    <property type="entry name" value="Glutathione synthetase ATP-binding domain-like"/>
    <property type="match status" value="1"/>
</dbReference>
<dbReference type="InterPro" id="IPR000121">
    <property type="entry name" value="PEP_util_C"/>
</dbReference>
<protein>
    <recommendedName>
        <fullName evidence="3">pyruvate, phosphate dikinase</fullName>
        <ecNumber evidence="3">2.7.9.1</ecNumber>
    </recommendedName>
</protein>
<dbReference type="InterPro" id="IPR002192">
    <property type="entry name" value="PPDK_AMP/ATP-bd"/>
</dbReference>
<keyword evidence="9" id="KW-0460">Magnesium</keyword>
<dbReference type="PANTHER" id="PTHR22931:SF9">
    <property type="entry name" value="PYRUVATE, PHOSPHATE DIKINASE 1, CHLOROPLASTIC"/>
    <property type="match status" value="1"/>
</dbReference>
<sequence>MILKTTPELFQGDGVHRTDNLGKNRLVSRSYRLGNGSSRFAKIGTIHCQQFSVAKTGLHREVKTRAILSPVSEPAATQTKKRVFTFGKGRSEGNKGMKSLLGGKGANLAEMASIGLSVPPGLTISTEACQQYQVAGKKLPEGLWEEILEGLSFIERDIGASLADPSKPLLLSVRSGAAFHDVSGYREKVVAKGLPASPGAAVGQVVFTAEEAEVWHSQGKNVILVRTETSPEDVGGMHAAEGILTARGGMTSHAAVVARGWGKCCIAGCSEIRVDENHKVLLIGDLTINEGEWISMNGTTGEVILGKQALAPPALSADLETFMSWADSVRRLKVMANADTPEDATAARKNGAEGIGLCRTEHMFFGADRIKAVRKMIMAVTTEQRKASLDVLLPYQRADFEGIFRAMDGKHIFESLSHELGHQVNVIREVAKKVFAETGHTVSYKVGTMIEIPRAALIADEIAEEAEFFSFGTNDLTQMTFGYSRDDVAKFLPIYLAKGILQNDPFEVLDQRGVGQLVKMATEKGRAARPNLKVGVCGEHGGEPSSVAFFAEVGLDYVSCSPFRVPIARLAAAQVVA</sequence>
<accession>A0A8S9H2S3</accession>
<comment type="catalytic activity">
    <reaction evidence="10">
        <text>pyruvate + phosphate + ATP = phosphoenolpyruvate + AMP + diphosphate + H(+)</text>
        <dbReference type="Rhea" id="RHEA:10756"/>
        <dbReference type="ChEBI" id="CHEBI:15361"/>
        <dbReference type="ChEBI" id="CHEBI:15378"/>
        <dbReference type="ChEBI" id="CHEBI:30616"/>
        <dbReference type="ChEBI" id="CHEBI:33019"/>
        <dbReference type="ChEBI" id="CHEBI:43474"/>
        <dbReference type="ChEBI" id="CHEBI:58702"/>
        <dbReference type="ChEBI" id="CHEBI:456215"/>
        <dbReference type="EC" id="2.7.9.1"/>
    </reaction>
</comment>
<dbReference type="InterPro" id="IPR013815">
    <property type="entry name" value="ATP_grasp_subdomain_1"/>
</dbReference>
<evidence type="ECO:0000256" key="5">
    <source>
        <dbReference type="ARBA" id="ARBA00022723"/>
    </source>
</evidence>
<dbReference type="GO" id="GO:0016301">
    <property type="term" value="F:kinase activity"/>
    <property type="evidence" value="ECO:0007669"/>
    <property type="project" value="UniProtKB-KW"/>
</dbReference>
<dbReference type="PROSITE" id="PS00370">
    <property type="entry name" value="PEP_ENZYMES_PHOS_SITE"/>
    <property type="match status" value="1"/>
</dbReference>
<keyword evidence="6" id="KW-0547">Nucleotide-binding</keyword>
<proteinExistence type="inferred from homology"/>
<feature type="domain" description="PEP-utilising enzyme C-terminal" evidence="13">
    <location>
        <begin position="418"/>
        <end position="575"/>
    </location>
</feature>
<dbReference type="InterPro" id="IPR015813">
    <property type="entry name" value="Pyrv/PenolPyrv_kinase-like_dom"/>
</dbReference>
<evidence type="ECO:0000313" key="14">
    <source>
        <dbReference type="EMBL" id="KAF2552373.1"/>
    </source>
</evidence>
<evidence type="ECO:0000259" key="13">
    <source>
        <dbReference type="Pfam" id="PF02896"/>
    </source>
</evidence>
<dbReference type="InterPro" id="IPR040442">
    <property type="entry name" value="Pyrv_kinase-like_dom_sf"/>
</dbReference>
<evidence type="ECO:0000256" key="9">
    <source>
        <dbReference type="ARBA" id="ARBA00022842"/>
    </source>
</evidence>
<evidence type="ECO:0000256" key="7">
    <source>
        <dbReference type="ARBA" id="ARBA00022777"/>
    </source>
</evidence>
<feature type="domain" description="PEP-utilising enzyme C-terminal" evidence="13">
    <location>
        <begin position="315"/>
        <end position="412"/>
    </location>
</feature>
<dbReference type="Pfam" id="PF00391">
    <property type="entry name" value="PEP-utilizers"/>
    <property type="match status" value="1"/>
</dbReference>
<name>A0A8S9H2S3_BRACR</name>
<dbReference type="SUPFAM" id="SSF52009">
    <property type="entry name" value="Phosphohistidine domain"/>
    <property type="match status" value="1"/>
</dbReference>
<evidence type="ECO:0000256" key="4">
    <source>
        <dbReference type="ARBA" id="ARBA00022679"/>
    </source>
</evidence>
<evidence type="ECO:0000256" key="6">
    <source>
        <dbReference type="ARBA" id="ARBA00022741"/>
    </source>
</evidence>
<evidence type="ECO:0000259" key="12">
    <source>
        <dbReference type="Pfam" id="PF01326"/>
    </source>
</evidence>
<dbReference type="PROSITE" id="PS00742">
    <property type="entry name" value="PEP_ENZYMES_2"/>
    <property type="match status" value="1"/>
</dbReference>
<evidence type="ECO:0000256" key="2">
    <source>
        <dbReference type="ARBA" id="ARBA00007837"/>
    </source>
</evidence>
<comment type="caution">
    <text evidence="14">The sequence shown here is derived from an EMBL/GenBank/DDBJ whole genome shotgun (WGS) entry which is preliminary data.</text>
</comment>
<dbReference type="GO" id="GO:0005524">
    <property type="term" value="F:ATP binding"/>
    <property type="evidence" value="ECO:0007669"/>
    <property type="project" value="UniProtKB-KW"/>
</dbReference>
<gene>
    <name evidence="14" type="ORF">F2Q68_00036980</name>
</gene>
<evidence type="ECO:0000256" key="3">
    <source>
        <dbReference type="ARBA" id="ARBA00011994"/>
    </source>
</evidence>
<dbReference type="InterPro" id="IPR008279">
    <property type="entry name" value="PEP-util_enz_mobile_dom"/>
</dbReference>